<dbReference type="OrthoDB" id="8118845at2759"/>
<dbReference type="AlphaFoldDB" id="A0A7D9LVF5"/>
<proteinExistence type="predicted"/>
<name>A0A7D9LVF5_PARCT</name>
<dbReference type="EMBL" id="CACRXK020025042">
    <property type="protein sequence ID" value="CAB4039183.1"/>
    <property type="molecule type" value="Genomic_DNA"/>
</dbReference>
<dbReference type="Proteomes" id="UP001152795">
    <property type="component" value="Unassembled WGS sequence"/>
</dbReference>
<reference evidence="1" key="1">
    <citation type="submission" date="2020-04" db="EMBL/GenBank/DDBJ databases">
        <authorList>
            <person name="Alioto T."/>
            <person name="Alioto T."/>
            <person name="Gomez Garrido J."/>
        </authorList>
    </citation>
    <scope>NUCLEOTIDE SEQUENCE</scope>
    <source>
        <strain evidence="1">A484AB</strain>
    </source>
</reference>
<sequence>MRTVCDVGEMFQVLENRIANNFIPALTGRESCSNEERSLLSLPTRHSGLNLPNPVDLAEIQHDASLKLTEPLKKMTLSHNTSVAALFRKHELDKKREYGERVREVENSSFTQLVFSTTGGTSRETTVVYKRLADLLANKLN</sequence>
<protein>
    <submittedName>
        <fullName evidence="1">Uncharacterized protein</fullName>
    </submittedName>
</protein>
<accession>A0A7D9LVF5</accession>
<evidence type="ECO:0000313" key="2">
    <source>
        <dbReference type="Proteomes" id="UP001152795"/>
    </source>
</evidence>
<keyword evidence="2" id="KW-1185">Reference proteome</keyword>
<organism evidence="1 2">
    <name type="scientific">Paramuricea clavata</name>
    <name type="common">Red gorgonian</name>
    <name type="synonym">Violescent sea-whip</name>
    <dbReference type="NCBI Taxonomy" id="317549"/>
    <lineage>
        <taxon>Eukaryota</taxon>
        <taxon>Metazoa</taxon>
        <taxon>Cnidaria</taxon>
        <taxon>Anthozoa</taxon>
        <taxon>Octocorallia</taxon>
        <taxon>Malacalcyonacea</taxon>
        <taxon>Plexauridae</taxon>
        <taxon>Paramuricea</taxon>
    </lineage>
</organism>
<gene>
    <name evidence="1" type="ORF">PACLA_8A060018</name>
</gene>
<comment type="caution">
    <text evidence="1">The sequence shown here is derived from an EMBL/GenBank/DDBJ whole genome shotgun (WGS) entry which is preliminary data.</text>
</comment>
<evidence type="ECO:0000313" key="1">
    <source>
        <dbReference type="EMBL" id="CAB4039183.1"/>
    </source>
</evidence>